<reference evidence="2" key="1">
    <citation type="journal article" date="2014" name="Science">
        <title>Ancient hybridizations among the ancestral genomes of bread wheat.</title>
        <authorList>
            <consortium name="International Wheat Genome Sequencing Consortium,"/>
            <person name="Marcussen T."/>
            <person name="Sandve S.R."/>
            <person name="Heier L."/>
            <person name="Spannagl M."/>
            <person name="Pfeifer M."/>
            <person name="Jakobsen K.S."/>
            <person name="Wulff B.B."/>
            <person name="Steuernagel B."/>
            <person name="Mayer K.F."/>
            <person name="Olsen O.A."/>
        </authorList>
    </citation>
    <scope>NUCLEOTIDE SEQUENCE [LARGE SCALE GENOMIC DNA]</scope>
    <source>
        <strain evidence="2">cv. AL8/78</strain>
    </source>
</reference>
<organism evidence="1 2">
    <name type="scientific">Aegilops tauschii subsp. strangulata</name>
    <name type="common">Goatgrass</name>
    <dbReference type="NCBI Taxonomy" id="200361"/>
    <lineage>
        <taxon>Eukaryota</taxon>
        <taxon>Viridiplantae</taxon>
        <taxon>Streptophyta</taxon>
        <taxon>Embryophyta</taxon>
        <taxon>Tracheophyta</taxon>
        <taxon>Spermatophyta</taxon>
        <taxon>Magnoliopsida</taxon>
        <taxon>Liliopsida</taxon>
        <taxon>Poales</taxon>
        <taxon>Poaceae</taxon>
        <taxon>BOP clade</taxon>
        <taxon>Pooideae</taxon>
        <taxon>Triticodae</taxon>
        <taxon>Triticeae</taxon>
        <taxon>Triticinae</taxon>
        <taxon>Aegilops</taxon>
    </lineage>
</organism>
<reference evidence="2" key="2">
    <citation type="journal article" date="2017" name="Nat. Plants">
        <title>The Aegilops tauschii genome reveals multiple impacts of transposons.</title>
        <authorList>
            <person name="Zhao G."/>
            <person name="Zou C."/>
            <person name="Li K."/>
            <person name="Wang K."/>
            <person name="Li T."/>
            <person name="Gao L."/>
            <person name="Zhang X."/>
            <person name="Wang H."/>
            <person name="Yang Z."/>
            <person name="Liu X."/>
            <person name="Jiang W."/>
            <person name="Mao L."/>
            <person name="Kong X."/>
            <person name="Jiao Y."/>
            <person name="Jia J."/>
        </authorList>
    </citation>
    <scope>NUCLEOTIDE SEQUENCE [LARGE SCALE GENOMIC DNA]</scope>
    <source>
        <strain evidence="2">cv. AL8/78</strain>
    </source>
</reference>
<reference evidence="1" key="5">
    <citation type="journal article" date="2021" name="G3 (Bethesda)">
        <title>Aegilops tauschii genome assembly Aet v5.0 features greater sequence contiguity and improved annotation.</title>
        <authorList>
            <person name="Wang L."/>
            <person name="Zhu T."/>
            <person name="Rodriguez J.C."/>
            <person name="Deal K.R."/>
            <person name="Dubcovsky J."/>
            <person name="McGuire P.E."/>
            <person name="Lux T."/>
            <person name="Spannagl M."/>
            <person name="Mayer K.F.X."/>
            <person name="Baldrich P."/>
            <person name="Meyers B.C."/>
            <person name="Huo N."/>
            <person name="Gu Y.Q."/>
            <person name="Zhou H."/>
            <person name="Devos K.M."/>
            <person name="Bennetzen J.L."/>
            <person name="Unver T."/>
            <person name="Budak H."/>
            <person name="Gulick P.J."/>
            <person name="Galiba G."/>
            <person name="Kalapos B."/>
            <person name="Nelson D.R."/>
            <person name="Li P."/>
            <person name="You F.M."/>
            <person name="Luo M.C."/>
            <person name="Dvorak J."/>
        </authorList>
    </citation>
    <scope>NUCLEOTIDE SEQUENCE [LARGE SCALE GENOMIC DNA]</scope>
    <source>
        <strain evidence="1">cv. AL8/78</strain>
    </source>
</reference>
<evidence type="ECO:0000313" key="1">
    <source>
        <dbReference type="EnsemblPlants" id="AET5Gv21148700.21"/>
    </source>
</evidence>
<dbReference type="AlphaFoldDB" id="A0A453MDI5"/>
<proteinExistence type="predicted"/>
<sequence>QNEFAKEVNFLKIELEAVRQDRDSQLAQVQSLTADIAKQKEVARRCGAELENAMRRVAALEEGGLLQRETIRTLQIQLASANEKLT</sequence>
<name>A0A453MDI5_AEGTS</name>
<accession>A0A453MDI5</accession>
<dbReference type="EnsemblPlants" id="AET5Gv21148700.21">
    <property type="protein sequence ID" value="AET5Gv21148700.21"/>
    <property type="gene ID" value="AET5Gv21148700"/>
</dbReference>
<reference evidence="1" key="4">
    <citation type="submission" date="2019-03" db="UniProtKB">
        <authorList>
            <consortium name="EnsemblPlants"/>
        </authorList>
    </citation>
    <scope>IDENTIFICATION</scope>
</reference>
<dbReference type="Gramene" id="AET5Gv21148700.21">
    <property type="protein sequence ID" value="AET5Gv21148700.21"/>
    <property type="gene ID" value="AET5Gv21148700"/>
</dbReference>
<reference evidence="1" key="3">
    <citation type="journal article" date="2017" name="Nature">
        <title>Genome sequence of the progenitor of the wheat D genome Aegilops tauschii.</title>
        <authorList>
            <person name="Luo M.C."/>
            <person name="Gu Y.Q."/>
            <person name="Puiu D."/>
            <person name="Wang H."/>
            <person name="Twardziok S.O."/>
            <person name="Deal K.R."/>
            <person name="Huo N."/>
            <person name="Zhu T."/>
            <person name="Wang L."/>
            <person name="Wang Y."/>
            <person name="McGuire P.E."/>
            <person name="Liu S."/>
            <person name="Long H."/>
            <person name="Ramasamy R.K."/>
            <person name="Rodriguez J.C."/>
            <person name="Van S.L."/>
            <person name="Yuan L."/>
            <person name="Wang Z."/>
            <person name="Xia Z."/>
            <person name="Xiao L."/>
            <person name="Anderson O.D."/>
            <person name="Ouyang S."/>
            <person name="Liang Y."/>
            <person name="Zimin A.V."/>
            <person name="Pertea G."/>
            <person name="Qi P."/>
            <person name="Bennetzen J.L."/>
            <person name="Dai X."/>
            <person name="Dawson M.W."/>
            <person name="Muller H.G."/>
            <person name="Kugler K."/>
            <person name="Rivarola-Duarte L."/>
            <person name="Spannagl M."/>
            <person name="Mayer K.F.X."/>
            <person name="Lu F.H."/>
            <person name="Bevan M.W."/>
            <person name="Leroy P."/>
            <person name="Li P."/>
            <person name="You F.M."/>
            <person name="Sun Q."/>
            <person name="Liu Z."/>
            <person name="Lyons E."/>
            <person name="Wicker T."/>
            <person name="Salzberg S.L."/>
            <person name="Devos K.M."/>
            <person name="Dvorak J."/>
        </authorList>
    </citation>
    <scope>NUCLEOTIDE SEQUENCE [LARGE SCALE GENOMIC DNA]</scope>
    <source>
        <strain evidence="1">cv. AL8/78</strain>
    </source>
</reference>
<keyword evidence="2" id="KW-1185">Reference proteome</keyword>
<dbReference type="Proteomes" id="UP000015105">
    <property type="component" value="Chromosome 5D"/>
</dbReference>
<protein>
    <submittedName>
        <fullName evidence="1">Uncharacterized protein</fullName>
    </submittedName>
</protein>
<evidence type="ECO:0000313" key="2">
    <source>
        <dbReference type="Proteomes" id="UP000015105"/>
    </source>
</evidence>